<feature type="region of interest" description="Disordered" evidence="1">
    <location>
        <begin position="35"/>
        <end position="103"/>
    </location>
</feature>
<comment type="caution">
    <text evidence="2">The sequence shown here is derived from an EMBL/GenBank/DDBJ whole genome shotgun (WGS) entry which is preliminary data.</text>
</comment>
<name>A0A225W2C7_9STRA</name>
<keyword evidence="3" id="KW-1185">Reference proteome</keyword>
<dbReference type="OrthoDB" id="69360at2759"/>
<dbReference type="AlphaFoldDB" id="A0A225W2C7"/>
<sequence>MSDVEAARTPNTPFVASPFELQKRIRPLFSLREGRPAIPTPLITPGGVSEQKTSPPAHLRRLEGGIARSGGPGVSPMGNQEQKSPVLNSVADGQSGTEESRVD</sequence>
<dbReference type="EMBL" id="NBNE01002011">
    <property type="protein sequence ID" value="OWZ11846.1"/>
    <property type="molecule type" value="Genomic_DNA"/>
</dbReference>
<proteinExistence type="predicted"/>
<evidence type="ECO:0000313" key="2">
    <source>
        <dbReference type="EMBL" id="OWZ11846.1"/>
    </source>
</evidence>
<protein>
    <submittedName>
        <fullName evidence="2">Uncharacterized protein</fullName>
    </submittedName>
</protein>
<dbReference type="Proteomes" id="UP000198211">
    <property type="component" value="Unassembled WGS sequence"/>
</dbReference>
<reference evidence="3" key="1">
    <citation type="submission" date="2017-03" db="EMBL/GenBank/DDBJ databases">
        <title>Phytopthora megakarya and P. palmivora, two closely related causual agents of cacao black pod achieved similar genome size and gene model numbers by different mechanisms.</title>
        <authorList>
            <person name="Ali S."/>
            <person name="Shao J."/>
            <person name="Larry D.J."/>
            <person name="Kronmiller B."/>
            <person name="Shen D."/>
            <person name="Strem M.D."/>
            <person name="Melnick R.L."/>
            <person name="Guiltinan M.J."/>
            <person name="Tyler B.M."/>
            <person name="Meinhardt L.W."/>
            <person name="Bailey B.A."/>
        </authorList>
    </citation>
    <scope>NUCLEOTIDE SEQUENCE [LARGE SCALE GENOMIC DNA]</scope>
    <source>
        <strain evidence="3">zdho120</strain>
    </source>
</reference>
<gene>
    <name evidence="2" type="ORF">PHMEG_00015074</name>
</gene>
<accession>A0A225W2C7</accession>
<organism evidence="2 3">
    <name type="scientific">Phytophthora megakarya</name>
    <dbReference type="NCBI Taxonomy" id="4795"/>
    <lineage>
        <taxon>Eukaryota</taxon>
        <taxon>Sar</taxon>
        <taxon>Stramenopiles</taxon>
        <taxon>Oomycota</taxon>
        <taxon>Peronosporomycetes</taxon>
        <taxon>Peronosporales</taxon>
        <taxon>Peronosporaceae</taxon>
        <taxon>Phytophthora</taxon>
    </lineage>
</organism>
<evidence type="ECO:0000256" key="1">
    <source>
        <dbReference type="SAM" id="MobiDB-lite"/>
    </source>
</evidence>
<feature type="compositionally biased region" description="Polar residues" evidence="1">
    <location>
        <begin position="77"/>
        <end position="97"/>
    </location>
</feature>
<evidence type="ECO:0000313" key="3">
    <source>
        <dbReference type="Proteomes" id="UP000198211"/>
    </source>
</evidence>